<feature type="compositionally biased region" description="Polar residues" evidence="4">
    <location>
        <begin position="175"/>
        <end position="185"/>
    </location>
</feature>
<protein>
    <recommendedName>
        <fullName evidence="7">Anaphase-promoting complex subunit 4 WD40 domain-containing protein</fullName>
    </recommendedName>
</protein>
<dbReference type="RefSeq" id="XP_034014107.1">
    <property type="nucleotide sequence ID" value="XM_034153589.1"/>
</dbReference>
<dbReference type="PRINTS" id="PR00320">
    <property type="entry name" value="GPROTEINBRPT"/>
</dbReference>
<dbReference type="SMART" id="SM00320">
    <property type="entry name" value="WD40"/>
    <property type="match status" value="6"/>
</dbReference>
<dbReference type="AlphaFoldDB" id="A0A642V0C8"/>
<feature type="compositionally biased region" description="Polar residues" evidence="4">
    <location>
        <begin position="28"/>
        <end position="49"/>
    </location>
</feature>
<reference evidence="5 6" key="1">
    <citation type="submission" date="2019-07" db="EMBL/GenBank/DDBJ databases">
        <title>Genome assembly of two rare yeast pathogens: Diutina rugosa and Trichomonascus ciferrii.</title>
        <authorList>
            <person name="Mixao V."/>
            <person name="Saus E."/>
            <person name="Hansen A."/>
            <person name="Lass-Flor C."/>
            <person name="Gabaldon T."/>
        </authorList>
    </citation>
    <scope>NUCLEOTIDE SEQUENCE [LARGE SCALE GENOMIC DNA]</scope>
    <source>
        <strain evidence="5 6">CBS 613</strain>
    </source>
</reference>
<dbReference type="InterPro" id="IPR015943">
    <property type="entry name" value="WD40/YVTN_repeat-like_dom_sf"/>
</dbReference>
<dbReference type="PROSITE" id="PS50294">
    <property type="entry name" value="WD_REPEATS_REGION"/>
    <property type="match status" value="2"/>
</dbReference>
<dbReference type="OrthoDB" id="1932312at2759"/>
<comment type="caution">
    <text evidence="5">The sequence shown here is derived from an EMBL/GenBank/DDBJ whole genome shotgun (WGS) entry which is preliminary data.</text>
</comment>
<keyword evidence="1 3" id="KW-0853">WD repeat</keyword>
<dbReference type="OMA" id="FHPNDDR"/>
<dbReference type="PROSITE" id="PS50082">
    <property type="entry name" value="WD_REPEATS_2"/>
    <property type="match status" value="3"/>
</dbReference>
<evidence type="ECO:0000256" key="4">
    <source>
        <dbReference type="SAM" id="MobiDB-lite"/>
    </source>
</evidence>
<gene>
    <name evidence="5" type="ORF">DIURU_001084</name>
</gene>
<proteinExistence type="predicted"/>
<feature type="compositionally biased region" description="Polar residues" evidence="4">
    <location>
        <begin position="721"/>
        <end position="743"/>
    </location>
</feature>
<feature type="region of interest" description="Disordered" evidence="4">
    <location>
        <begin position="794"/>
        <end position="817"/>
    </location>
</feature>
<feature type="repeat" description="WD" evidence="3">
    <location>
        <begin position="265"/>
        <end position="305"/>
    </location>
</feature>
<evidence type="ECO:0000256" key="1">
    <source>
        <dbReference type="ARBA" id="ARBA00022574"/>
    </source>
</evidence>
<sequence>MSPNIFSRFLHRKDKSKAVPEPQRPSLPKSNSISSALGSQIRRSMSIKRSPSRRRSTSLKRSNSQRSKLILDQDDQSLYENSSGDESAASSIHQGERAFDYHHAHETVKFPSLDHSTMNNVSGADSPVAGITYEHFMFPNYVKVHRRHKHSPRIPDLFLAQELNSEVAKPFESPSEASSFRSMSGSDEMELEHPNENLVMAFSKDGQYLAAAGRDHVVRVWKVLSSPLARLEHRNNSASYLNLPSREMPMYVSAPVFHSTPVAQFRGHTESIISLDWSKNNFLLTGSMDKTTKLWHVERSKCLQTFQLQDFVTAVKFHPTDDRFFASGSIDNKLMLWSILEGTVSYERFLDDNIMITTLSFTPDGENIIIGGFNGTLVLTETKGLHTVAQVEIKEKSLVKMGNRNGNKITGIEIFAPPNGVSTESDDPAVKWNFLITTNDSKVRLVTNRKLITRFRGLHNESSSIVASTSDDSQYIISGSEDHYVYIWLNDNTIVNNKIRQTLKELVLEGKHLHHRHQRQHRFYDKLVSDNGLVKKLVHGETGDGKSGSTPNYMANENSSYSSFHPHHSRVNSAIFAPSKTKQLLELSDDIIYDLYKRGSMCNFDSLNSLQPRGREGQRYRSSTITNQGLIIVTTDQTGLIKVYRQDIAYHYRKKFIELYKQCQQRGANGQLCEDMGLLSPSQSTLFDNNKEFRKSLSLRSKSPTNELQKRLSSRLRSRSNGSTTIPMSPSFQHVSQLNSSRGRGNITPCERPSSALEDPFQGAASPPTDYFAQAPLIEQKFHTAPQTSIPIIVGPQGQYSAPGQILKPEGDKQITA</sequence>
<dbReference type="Gene3D" id="2.130.10.10">
    <property type="entry name" value="YVTN repeat-like/Quinoprotein amine dehydrogenase"/>
    <property type="match status" value="1"/>
</dbReference>
<dbReference type="SUPFAM" id="SSF50978">
    <property type="entry name" value="WD40 repeat-like"/>
    <property type="match status" value="1"/>
</dbReference>
<feature type="repeat" description="WD" evidence="3">
    <location>
        <begin position="312"/>
        <end position="347"/>
    </location>
</feature>
<evidence type="ECO:0000256" key="3">
    <source>
        <dbReference type="PROSITE-ProRule" id="PRU00221"/>
    </source>
</evidence>
<feature type="repeat" description="WD" evidence="3">
    <location>
        <begin position="190"/>
        <end position="231"/>
    </location>
</feature>
<dbReference type="InterPro" id="IPR036322">
    <property type="entry name" value="WD40_repeat_dom_sf"/>
</dbReference>
<dbReference type="GeneID" id="54779737"/>
<dbReference type="PANTHER" id="PTHR14221">
    <property type="entry name" value="WD REPEAT DOMAIN 44"/>
    <property type="match status" value="1"/>
</dbReference>
<dbReference type="Proteomes" id="UP000449547">
    <property type="component" value="Unassembled WGS sequence"/>
</dbReference>
<dbReference type="InterPro" id="IPR040324">
    <property type="entry name" value="WDR44/Dgr2"/>
</dbReference>
<evidence type="ECO:0008006" key="7">
    <source>
        <dbReference type="Google" id="ProtNLM"/>
    </source>
</evidence>
<evidence type="ECO:0000313" key="5">
    <source>
        <dbReference type="EMBL" id="KAA8906346.1"/>
    </source>
</evidence>
<feature type="region of interest" description="Disordered" evidence="4">
    <location>
        <begin position="697"/>
        <end position="745"/>
    </location>
</feature>
<name>A0A642V0C8_DIURU</name>
<accession>A0A642V0C8</accession>
<feature type="region of interest" description="Disordered" evidence="4">
    <location>
        <begin position="538"/>
        <end position="565"/>
    </location>
</feature>
<keyword evidence="2" id="KW-0677">Repeat</keyword>
<dbReference type="VEuPathDB" id="FungiDB:DIURU_001084"/>
<feature type="region of interest" description="Disordered" evidence="4">
    <location>
        <begin position="170"/>
        <end position="189"/>
    </location>
</feature>
<feature type="region of interest" description="Disordered" evidence="4">
    <location>
        <begin position="1"/>
        <end position="92"/>
    </location>
</feature>
<feature type="compositionally biased region" description="Polar residues" evidence="4">
    <location>
        <begin position="78"/>
        <end position="92"/>
    </location>
</feature>
<dbReference type="Pfam" id="PF00400">
    <property type="entry name" value="WD40"/>
    <property type="match status" value="4"/>
</dbReference>
<keyword evidence="6" id="KW-1185">Reference proteome</keyword>
<evidence type="ECO:0000256" key="2">
    <source>
        <dbReference type="ARBA" id="ARBA00022737"/>
    </source>
</evidence>
<feature type="compositionally biased region" description="Polar residues" evidence="4">
    <location>
        <begin position="698"/>
        <end position="707"/>
    </location>
</feature>
<dbReference type="InterPro" id="IPR020472">
    <property type="entry name" value="WD40_PAC1"/>
</dbReference>
<evidence type="ECO:0000313" key="6">
    <source>
        <dbReference type="Proteomes" id="UP000449547"/>
    </source>
</evidence>
<feature type="compositionally biased region" description="Polar residues" evidence="4">
    <location>
        <begin position="547"/>
        <end position="563"/>
    </location>
</feature>
<dbReference type="PANTHER" id="PTHR14221:SF0">
    <property type="entry name" value="WD REPEAT-CONTAINING PROTEIN 44"/>
    <property type="match status" value="1"/>
</dbReference>
<dbReference type="EMBL" id="SWFT01000035">
    <property type="protein sequence ID" value="KAA8906346.1"/>
    <property type="molecule type" value="Genomic_DNA"/>
</dbReference>
<dbReference type="InterPro" id="IPR001680">
    <property type="entry name" value="WD40_rpt"/>
</dbReference>
<organism evidence="5 6">
    <name type="scientific">Diutina rugosa</name>
    <name type="common">Yeast</name>
    <name type="synonym">Candida rugosa</name>
    <dbReference type="NCBI Taxonomy" id="5481"/>
    <lineage>
        <taxon>Eukaryota</taxon>
        <taxon>Fungi</taxon>
        <taxon>Dikarya</taxon>
        <taxon>Ascomycota</taxon>
        <taxon>Saccharomycotina</taxon>
        <taxon>Pichiomycetes</taxon>
        <taxon>Debaryomycetaceae</taxon>
        <taxon>Diutina</taxon>
    </lineage>
</organism>